<dbReference type="Gene3D" id="3.40.50.720">
    <property type="entry name" value="NAD(P)-binding Rossmann-like Domain"/>
    <property type="match status" value="1"/>
</dbReference>
<accession>A0A9X3X4Y1</accession>
<dbReference type="Gene3D" id="3.90.25.10">
    <property type="entry name" value="UDP-galactose 4-epimerase, domain 1"/>
    <property type="match status" value="1"/>
</dbReference>
<dbReference type="EMBL" id="JAGTJJ010000020">
    <property type="protein sequence ID" value="MDC3984354.1"/>
    <property type="molecule type" value="Genomic_DNA"/>
</dbReference>
<name>A0A9X3X4Y1_9BACT</name>
<dbReference type="Pfam" id="PF16363">
    <property type="entry name" value="GDP_Man_Dehyd"/>
    <property type="match status" value="1"/>
</dbReference>
<keyword evidence="3" id="KW-1185">Reference proteome</keyword>
<dbReference type="GO" id="GO:0008446">
    <property type="term" value="F:GDP-mannose 4,6-dehydratase activity"/>
    <property type="evidence" value="ECO:0007669"/>
    <property type="project" value="UniProtKB-EC"/>
</dbReference>
<dbReference type="PANTHER" id="PTHR43000">
    <property type="entry name" value="DTDP-D-GLUCOSE 4,6-DEHYDRATASE-RELATED"/>
    <property type="match status" value="1"/>
</dbReference>
<dbReference type="AlphaFoldDB" id="A0A9X3X4Y1"/>
<comment type="caution">
    <text evidence="2">The sequence shown here is derived from an EMBL/GenBank/DDBJ whole genome shotgun (WGS) entry which is preliminary data.</text>
</comment>
<sequence length="345" mass="38211">MEGVVRDEEADRAFFRERNILVTGATGLLGSWLSERLVSLGANVVGLVRDFVPTSRLFVKGAKGTTIAEGMTLVSGDIRDRELLERVMGEHEIDSVFHLAAQTIVGIANANPVSTFESNIAGAWNVFEAARRSPKVRRVLLASSDKAYGSHDTLPYTESMALRGEHPYDVSKSCADLIARTYWVTYRLPITITRCANLYGGGDLNWNRIVPGVIRDILAGRRPVIRSDGTLIRDYLYVEDAVDAYLDLARAMEDPAIHGEAFNISAGNQLTVLEMTRAILERMGSSLEPDVRGQATHEIAHQYLDAEKARRVLGIRPRYGLVAGLDRTTAWYRDFFAREGRRAAG</sequence>
<dbReference type="SUPFAM" id="SSF51735">
    <property type="entry name" value="NAD(P)-binding Rossmann-fold domains"/>
    <property type="match status" value="1"/>
</dbReference>
<organism evidence="2 3">
    <name type="scientific">Polyangium jinanense</name>
    <dbReference type="NCBI Taxonomy" id="2829994"/>
    <lineage>
        <taxon>Bacteria</taxon>
        <taxon>Pseudomonadati</taxon>
        <taxon>Myxococcota</taxon>
        <taxon>Polyangia</taxon>
        <taxon>Polyangiales</taxon>
        <taxon>Polyangiaceae</taxon>
        <taxon>Polyangium</taxon>
    </lineage>
</organism>
<dbReference type="EC" id="4.2.1.47" evidence="2"/>
<proteinExistence type="predicted"/>
<dbReference type="InterPro" id="IPR016040">
    <property type="entry name" value="NAD(P)-bd_dom"/>
</dbReference>
<evidence type="ECO:0000313" key="2">
    <source>
        <dbReference type="EMBL" id="MDC3984354.1"/>
    </source>
</evidence>
<protein>
    <submittedName>
        <fullName evidence="2">GDP-mannose 4,6-dehydratase</fullName>
        <ecNumber evidence="2">4.2.1.47</ecNumber>
    </submittedName>
</protein>
<reference evidence="2 3" key="1">
    <citation type="submission" date="2021-04" db="EMBL/GenBank/DDBJ databases">
        <title>Genome analysis of Polyangium sp.</title>
        <authorList>
            <person name="Li Y."/>
            <person name="Wang J."/>
        </authorList>
    </citation>
    <scope>NUCLEOTIDE SEQUENCE [LARGE SCALE GENOMIC DNA]</scope>
    <source>
        <strain evidence="2 3">SDU14</strain>
    </source>
</reference>
<dbReference type="Proteomes" id="UP001151081">
    <property type="component" value="Unassembled WGS sequence"/>
</dbReference>
<evidence type="ECO:0000313" key="3">
    <source>
        <dbReference type="Proteomes" id="UP001151081"/>
    </source>
</evidence>
<evidence type="ECO:0000259" key="1">
    <source>
        <dbReference type="Pfam" id="PF16363"/>
    </source>
</evidence>
<feature type="domain" description="NAD(P)-binding" evidence="1">
    <location>
        <begin position="21"/>
        <end position="326"/>
    </location>
</feature>
<keyword evidence="2" id="KW-0456">Lyase</keyword>
<gene>
    <name evidence="2" type="ORF">KEG57_27860</name>
</gene>
<dbReference type="InterPro" id="IPR036291">
    <property type="entry name" value="NAD(P)-bd_dom_sf"/>
</dbReference>
<dbReference type="RefSeq" id="WP_272422931.1">
    <property type="nucleotide sequence ID" value="NZ_JAGTJJ010000020.1"/>
</dbReference>